<dbReference type="GO" id="GO:0071424">
    <property type="term" value="F:rRNA (cytosine-N4-)-methyltransferase activity"/>
    <property type="evidence" value="ECO:0007669"/>
    <property type="project" value="UniProtKB-UniRule"/>
</dbReference>
<reference evidence="7 8" key="1">
    <citation type="journal article" date="2016" name="Nat. Commun.">
        <title>Thousands of microbial genomes shed light on interconnected biogeochemical processes in an aquifer system.</title>
        <authorList>
            <person name="Anantharaman K."/>
            <person name="Brown C.T."/>
            <person name="Hug L.A."/>
            <person name="Sharon I."/>
            <person name="Castelle C.J."/>
            <person name="Probst A.J."/>
            <person name="Thomas B.C."/>
            <person name="Singh A."/>
            <person name="Wilkins M.J."/>
            <person name="Karaoz U."/>
            <person name="Brodie E.L."/>
            <person name="Williams K.H."/>
            <person name="Hubbard S.S."/>
            <person name="Banfield J.F."/>
        </authorList>
    </citation>
    <scope>NUCLEOTIDE SEQUENCE [LARGE SCALE GENOMIC DNA]</scope>
</reference>
<feature type="binding site" evidence="6">
    <location>
        <position position="107"/>
    </location>
    <ligand>
        <name>S-adenosyl-L-methionine</name>
        <dbReference type="ChEBI" id="CHEBI:59789"/>
    </ligand>
</feature>
<comment type="function">
    <text evidence="6">Specifically methylates the N4 position of cytidine in position 1402 (C1402) of 16S rRNA.</text>
</comment>
<feature type="binding site" evidence="6">
    <location>
        <position position="53"/>
    </location>
    <ligand>
        <name>S-adenosyl-L-methionine</name>
        <dbReference type="ChEBI" id="CHEBI:59789"/>
    </ligand>
</feature>
<evidence type="ECO:0000256" key="5">
    <source>
        <dbReference type="ARBA" id="ARBA00022691"/>
    </source>
</evidence>
<dbReference type="HAMAP" id="MF_01007">
    <property type="entry name" value="16SrRNA_methyltr_H"/>
    <property type="match status" value="1"/>
</dbReference>
<keyword evidence="2 6" id="KW-0698">rRNA processing</keyword>
<proteinExistence type="inferred from homology"/>
<dbReference type="SUPFAM" id="SSF81799">
    <property type="entry name" value="Putative methyltransferase TM0872, insert domain"/>
    <property type="match status" value="1"/>
</dbReference>
<keyword evidence="4 6" id="KW-0808">Transferase</keyword>
<protein>
    <recommendedName>
        <fullName evidence="6">Ribosomal RNA small subunit methyltransferase H</fullName>
        <ecNumber evidence="6">2.1.1.199</ecNumber>
    </recommendedName>
    <alternativeName>
        <fullName evidence="6">16S rRNA m(4)C1402 methyltransferase</fullName>
    </alternativeName>
    <alternativeName>
        <fullName evidence="6">rRNA (cytosine-N(4)-)-methyltransferase RsmH</fullName>
    </alternativeName>
</protein>
<organism evidence="7 8">
    <name type="scientific">Candidatus Buchananbacteria bacterium RIFCSPHIGHO2_02_FULL_45_11b</name>
    <dbReference type="NCBI Taxonomy" id="1797541"/>
    <lineage>
        <taxon>Bacteria</taxon>
        <taxon>Candidatus Buchananiibacteriota</taxon>
    </lineage>
</organism>
<evidence type="ECO:0000256" key="6">
    <source>
        <dbReference type="HAMAP-Rule" id="MF_01007"/>
    </source>
</evidence>
<dbReference type="Gene3D" id="3.40.50.150">
    <property type="entry name" value="Vaccinia Virus protein VP39"/>
    <property type="match status" value="1"/>
</dbReference>
<dbReference type="InterPro" id="IPR002903">
    <property type="entry name" value="RsmH"/>
</dbReference>
<comment type="subcellular location">
    <subcellularLocation>
        <location evidence="6">Cytoplasm</location>
    </subcellularLocation>
</comment>
<evidence type="ECO:0000256" key="3">
    <source>
        <dbReference type="ARBA" id="ARBA00022603"/>
    </source>
</evidence>
<evidence type="ECO:0000313" key="8">
    <source>
        <dbReference type="Proteomes" id="UP000178501"/>
    </source>
</evidence>
<dbReference type="Pfam" id="PF01795">
    <property type="entry name" value="Methyltransf_5"/>
    <property type="match status" value="1"/>
</dbReference>
<keyword evidence="3 6" id="KW-0489">Methyltransferase</keyword>
<dbReference type="GO" id="GO:0070475">
    <property type="term" value="P:rRNA base methylation"/>
    <property type="evidence" value="ECO:0007669"/>
    <property type="project" value="UniProtKB-UniRule"/>
</dbReference>
<keyword evidence="6" id="KW-0963">Cytoplasm</keyword>
<dbReference type="NCBIfam" id="TIGR00006">
    <property type="entry name" value="16S rRNA (cytosine(1402)-N(4))-methyltransferase RsmH"/>
    <property type="match status" value="1"/>
</dbReference>
<comment type="catalytic activity">
    <reaction evidence="6">
        <text>cytidine(1402) in 16S rRNA + S-adenosyl-L-methionine = N(4)-methylcytidine(1402) in 16S rRNA + S-adenosyl-L-homocysteine + H(+)</text>
        <dbReference type="Rhea" id="RHEA:42928"/>
        <dbReference type="Rhea" id="RHEA-COMP:10286"/>
        <dbReference type="Rhea" id="RHEA-COMP:10287"/>
        <dbReference type="ChEBI" id="CHEBI:15378"/>
        <dbReference type="ChEBI" id="CHEBI:57856"/>
        <dbReference type="ChEBI" id="CHEBI:59789"/>
        <dbReference type="ChEBI" id="CHEBI:74506"/>
        <dbReference type="ChEBI" id="CHEBI:82748"/>
        <dbReference type="EC" id="2.1.1.199"/>
    </reaction>
</comment>
<dbReference type="EMBL" id="MHIK01000049">
    <property type="protein sequence ID" value="OGY50803.1"/>
    <property type="molecule type" value="Genomic_DNA"/>
</dbReference>
<feature type="binding site" evidence="6">
    <location>
        <begin position="33"/>
        <end position="35"/>
    </location>
    <ligand>
        <name>S-adenosyl-L-methionine</name>
        <dbReference type="ChEBI" id="CHEBI:59789"/>
    </ligand>
</feature>
<dbReference type="GO" id="GO:0005737">
    <property type="term" value="C:cytoplasm"/>
    <property type="evidence" value="ECO:0007669"/>
    <property type="project" value="UniProtKB-SubCell"/>
</dbReference>
<dbReference type="PANTHER" id="PTHR11265">
    <property type="entry name" value="S-ADENOSYL-METHYLTRANSFERASE MRAW"/>
    <property type="match status" value="1"/>
</dbReference>
<gene>
    <name evidence="6" type="primary">rsmH</name>
    <name evidence="7" type="ORF">A3J65_01970</name>
</gene>
<feature type="binding site" evidence="6">
    <location>
        <position position="79"/>
    </location>
    <ligand>
        <name>S-adenosyl-L-methionine</name>
        <dbReference type="ChEBI" id="CHEBI:59789"/>
    </ligand>
</feature>
<name>A0A1G1YEP4_9BACT</name>
<evidence type="ECO:0000256" key="4">
    <source>
        <dbReference type="ARBA" id="ARBA00022679"/>
    </source>
</evidence>
<keyword evidence="5 6" id="KW-0949">S-adenosyl-L-methionine</keyword>
<dbReference type="InterPro" id="IPR023397">
    <property type="entry name" value="SAM-dep_MeTrfase_MraW_recog"/>
</dbReference>
<dbReference type="Gene3D" id="1.10.150.170">
    <property type="entry name" value="Putative methyltransferase TM0872, insert domain"/>
    <property type="match status" value="1"/>
</dbReference>
<sequence length="311" mass="34751">MSNFHQPVLSDQAISYLKPQLGGSFIDCTLGGAGHTVEILRRVLPGGKILGIDLDPIALKAAKEELKNYSSAVLVQDNFRHLKKIAEKNNFKKVDGILLDLGLSSGQLADHSRGFSFLAEGGLDMRFGQQSELTAQRILNTYRQKQLFEIFKNFGQERLAKPIAEKIVLERKLAPIKTPAELVAIVSEIYKKFYRQNSRTNPATKIFQALRIAVNQELENLTEVLPQALGLLKKGGRIAVISYHSLEDRTVKDFFKQESRDCVCSPELPLCQCGHKKTLKIITKKPVAAAEEEVLNNPRSRSAKLRVAERC</sequence>
<evidence type="ECO:0000256" key="2">
    <source>
        <dbReference type="ARBA" id="ARBA00022552"/>
    </source>
</evidence>
<dbReference type="SUPFAM" id="SSF53335">
    <property type="entry name" value="S-adenosyl-L-methionine-dependent methyltransferases"/>
    <property type="match status" value="1"/>
</dbReference>
<comment type="similarity">
    <text evidence="1 6">Belongs to the methyltransferase superfamily. RsmH family.</text>
</comment>
<dbReference type="PIRSF" id="PIRSF004486">
    <property type="entry name" value="MraW"/>
    <property type="match status" value="1"/>
</dbReference>
<dbReference type="AlphaFoldDB" id="A0A1G1YEP4"/>
<comment type="caution">
    <text evidence="7">The sequence shown here is derived from an EMBL/GenBank/DDBJ whole genome shotgun (WGS) entry which is preliminary data.</text>
</comment>
<accession>A0A1G1YEP4</accession>
<dbReference type="PANTHER" id="PTHR11265:SF0">
    <property type="entry name" value="12S RRNA N4-METHYLCYTIDINE METHYLTRANSFERASE"/>
    <property type="match status" value="1"/>
</dbReference>
<feature type="binding site" evidence="6">
    <location>
        <position position="100"/>
    </location>
    <ligand>
        <name>S-adenosyl-L-methionine</name>
        <dbReference type="ChEBI" id="CHEBI:59789"/>
    </ligand>
</feature>
<dbReference type="CDD" id="cd02440">
    <property type="entry name" value="AdoMet_MTases"/>
    <property type="match status" value="1"/>
</dbReference>
<dbReference type="Proteomes" id="UP000178501">
    <property type="component" value="Unassembled WGS sequence"/>
</dbReference>
<evidence type="ECO:0000256" key="1">
    <source>
        <dbReference type="ARBA" id="ARBA00010396"/>
    </source>
</evidence>
<evidence type="ECO:0000313" key="7">
    <source>
        <dbReference type="EMBL" id="OGY50803.1"/>
    </source>
</evidence>
<dbReference type="EC" id="2.1.1.199" evidence="6"/>
<dbReference type="InterPro" id="IPR029063">
    <property type="entry name" value="SAM-dependent_MTases_sf"/>
</dbReference>